<protein>
    <submittedName>
        <fullName evidence="3">Phage shock protein A (PspA) family protein</fullName>
    </submittedName>
</protein>
<dbReference type="PANTHER" id="PTHR46137:SF3">
    <property type="entry name" value="OS05G0310600 PROTEIN"/>
    <property type="match status" value="1"/>
</dbReference>
<dbReference type="PATRIC" id="fig|1666911.3.peg.2522"/>
<feature type="domain" description="LRAT" evidence="2">
    <location>
        <begin position="10"/>
        <end position="105"/>
    </location>
</feature>
<dbReference type="AlphaFoldDB" id="A0A0P7Z1I5"/>
<dbReference type="Proteomes" id="UP000050465">
    <property type="component" value="Unassembled WGS sequence"/>
</dbReference>
<feature type="coiled-coil region" evidence="1">
    <location>
        <begin position="192"/>
        <end position="219"/>
    </location>
</feature>
<accession>A0A0P7Z1I5</accession>
<dbReference type="EMBL" id="LJZR01000001">
    <property type="protein sequence ID" value="KPQ37598.1"/>
    <property type="molecule type" value="Genomic_DNA"/>
</dbReference>
<dbReference type="Pfam" id="PF04970">
    <property type="entry name" value="LRAT"/>
    <property type="match status" value="1"/>
</dbReference>
<dbReference type="Gene3D" id="3.90.1720.10">
    <property type="entry name" value="endopeptidase domain like (from Nostoc punctiforme)"/>
    <property type="match status" value="1"/>
</dbReference>
<gene>
    <name evidence="3" type="ORF">HLUCCA11_00695</name>
</gene>
<dbReference type="STRING" id="1666911.HLUCCA11_00695"/>
<comment type="caution">
    <text evidence="3">The sequence shown here is derived from an EMBL/GenBank/DDBJ whole genome shotgun (WGS) entry which is preliminary data.</text>
</comment>
<proteinExistence type="predicted"/>
<dbReference type="InterPro" id="IPR007053">
    <property type="entry name" value="LRAT_dom"/>
</dbReference>
<dbReference type="PANTHER" id="PTHR46137">
    <property type="entry name" value="OS05G0310600 PROTEIN"/>
    <property type="match status" value="1"/>
</dbReference>
<name>A0A0P7Z1I5_9CYAN</name>
<evidence type="ECO:0000259" key="2">
    <source>
        <dbReference type="PROSITE" id="PS51934"/>
    </source>
</evidence>
<evidence type="ECO:0000256" key="1">
    <source>
        <dbReference type="SAM" id="Coils"/>
    </source>
</evidence>
<keyword evidence="1" id="KW-0175">Coiled coil</keyword>
<reference evidence="3 4" key="1">
    <citation type="submission" date="2015-09" db="EMBL/GenBank/DDBJ databases">
        <title>Identification and resolution of microdiversity through metagenomic sequencing of parallel consortia.</title>
        <authorList>
            <person name="Nelson W.C."/>
            <person name="Romine M.F."/>
            <person name="Lindemann S.R."/>
        </authorList>
    </citation>
    <scope>NUCLEOTIDE SEQUENCE [LARGE SCALE GENOMIC DNA]</scope>
    <source>
        <strain evidence="3">Ana</strain>
    </source>
</reference>
<evidence type="ECO:0000313" key="3">
    <source>
        <dbReference type="EMBL" id="KPQ37598.1"/>
    </source>
</evidence>
<organism evidence="3 4">
    <name type="scientific">Phormidesmis priestleyi Ana</name>
    <dbReference type="NCBI Taxonomy" id="1666911"/>
    <lineage>
        <taxon>Bacteria</taxon>
        <taxon>Bacillati</taxon>
        <taxon>Cyanobacteriota</taxon>
        <taxon>Cyanophyceae</taxon>
        <taxon>Leptolyngbyales</taxon>
        <taxon>Leptolyngbyaceae</taxon>
        <taxon>Phormidesmis</taxon>
    </lineage>
</organism>
<evidence type="ECO:0000313" key="4">
    <source>
        <dbReference type="Proteomes" id="UP000050465"/>
    </source>
</evidence>
<dbReference type="PROSITE" id="PS51934">
    <property type="entry name" value="LRAT"/>
    <property type="match status" value="1"/>
</dbReference>
<sequence length="231" mass="26014">MARGDQVYAFREIVGIPYEHHGIDCGDGTIIHYSKASEAQIARTSRRDFARGGVIYTKKSATAFIPEVVIERAESRLGERQYDLFFNNCEHFANWCKTGRNECMQLDNFGLRSAQIKLPEVADLASRAAQTESPARTQRLFQEALENVAIATKTLLPQYEQATNDMLTWHRVAQRALTKDREDLARAALYRKVAAKKSAAEAKAQLTQLSELQLALEQNQTLVANRLLAEI</sequence>